<organism evidence="4 5">
    <name type="scientific">Morus notabilis</name>
    <dbReference type="NCBI Taxonomy" id="981085"/>
    <lineage>
        <taxon>Eukaryota</taxon>
        <taxon>Viridiplantae</taxon>
        <taxon>Streptophyta</taxon>
        <taxon>Embryophyta</taxon>
        <taxon>Tracheophyta</taxon>
        <taxon>Spermatophyta</taxon>
        <taxon>Magnoliopsida</taxon>
        <taxon>eudicotyledons</taxon>
        <taxon>Gunneridae</taxon>
        <taxon>Pentapetalae</taxon>
        <taxon>rosids</taxon>
        <taxon>fabids</taxon>
        <taxon>Rosales</taxon>
        <taxon>Moraceae</taxon>
        <taxon>Moreae</taxon>
        <taxon>Morus</taxon>
    </lineage>
</organism>
<protein>
    <recommendedName>
        <fullName evidence="3">FAF domain-containing protein</fullName>
    </recommendedName>
</protein>
<feature type="compositionally biased region" description="Basic and acidic residues" evidence="2">
    <location>
        <begin position="81"/>
        <end position="103"/>
    </location>
</feature>
<reference evidence="5" key="1">
    <citation type="submission" date="2013-01" db="EMBL/GenBank/DDBJ databases">
        <title>Draft Genome Sequence of a Mulberry Tree, Morus notabilis C.K. Schneid.</title>
        <authorList>
            <person name="He N."/>
            <person name="Zhao S."/>
        </authorList>
    </citation>
    <scope>NUCLEOTIDE SEQUENCE</scope>
</reference>
<dbReference type="InterPro" id="IPR046431">
    <property type="entry name" value="FAF_dom"/>
</dbReference>
<feature type="compositionally biased region" description="Acidic residues" evidence="2">
    <location>
        <begin position="214"/>
        <end position="223"/>
    </location>
</feature>
<name>W9SH41_9ROSA</name>
<dbReference type="Pfam" id="PF11250">
    <property type="entry name" value="FAF"/>
    <property type="match status" value="1"/>
</dbReference>
<comment type="similarity">
    <text evidence="1">Belongs to the fantastic four family.</text>
</comment>
<evidence type="ECO:0000313" key="5">
    <source>
        <dbReference type="Proteomes" id="UP000030645"/>
    </source>
</evidence>
<feature type="region of interest" description="Disordered" evidence="2">
    <location>
        <begin position="71"/>
        <end position="112"/>
    </location>
</feature>
<keyword evidence="5" id="KW-1185">Reference proteome</keyword>
<dbReference type="eggNOG" id="ENOG502S3RA">
    <property type="taxonomic scope" value="Eukaryota"/>
</dbReference>
<feature type="compositionally biased region" description="Basic and acidic residues" evidence="2">
    <location>
        <begin position="185"/>
        <end position="196"/>
    </location>
</feature>
<feature type="region of interest" description="Disordered" evidence="2">
    <location>
        <begin position="184"/>
        <end position="231"/>
    </location>
</feature>
<feature type="compositionally biased region" description="Basic and acidic residues" evidence="2">
    <location>
        <begin position="1"/>
        <end position="10"/>
    </location>
</feature>
<dbReference type="InterPro" id="IPR021410">
    <property type="entry name" value="FAF"/>
</dbReference>
<dbReference type="PANTHER" id="PTHR33155">
    <property type="entry name" value="FANTASTIC FOUR-LIKE PROTEIN (DUF3049)"/>
    <property type="match status" value="1"/>
</dbReference>
<dbReference type="Proteomes" id="UP000030645">
    <property type="component" value="Unassembled WGS sequence"/>
</dbReference>
<evidence type="ECO:0000259" key="3">
    <source>
        <dbReference type="Pfam" id="PF11250"/>
    </source>
</evidence>
<accession>W9SH41</accession>
<feature type="compositionally biased region" description="Basic and acidic residues" evidence="2">
    <location>
        <begin position="19"/>
        <end position="29"/>
    </location>
</feature>
<proteinExistence type="inferred from homology"/>
<dbReference type="KEGG" id="mnt:21404378"/>
<feature type="domain" description="FAF" evidence="3">
    <location>
        <begin position="102"/>
        <end position="160"/>
    </location>
</feature>
<dbReference type="OrthoDB" id="1928183at2759"/>
<feature type="compositionally biased region" description="Acidic residues" evidence="2">
    <location>
        <begin position="197"/>
        <end position="206"/>
    </location>
</feature>
<dbReference type="PANTHER" id="PTHR33155:SF17">
    <property type="entry name" value="F2E2.18-RELATED"/>
    <property type="match status" value="1"/>
</dbReference>
<evidence type="ECO:0000313" key="4">
    <source>
        <dbReference type="EMBL" id="EXC06687.1"/>
    </source>
</evidence>
<gene>
    <name evidence="4" type="ORF">L484_021523</name>
</gene>
<sequence length="264" mass="29818">MQTHHIERGLNDLSLYPQEPKRQDSDRRSVSTLMTPDSFLYRSSSFSAIIGDYIGMESCVDVLSDGDQLELLNRSHTPPPGEREIRGRRDRRSSETGNYKREFPPPIPSLAQTENMHSRMPWVLRRHYTGDGRLILTEEKVRHHEYFRAHRSNGRLTLHLVPLDGAVLGASLADKEIIENECNNVEDRDNQEHNDQDLDDKDDGGDDVNCGELDGGDEVEEEDQCNHKNDNGNIQEQGIGSCCNYSSGRCILGVAVPAIRPVHT</sequence>
<evidence type="ECO:0000256" key="2">
    <source>
        <dbReference type="SAM" id="MobiDB-lite"/>
    </source>
</evidence>
<dbReference type="AlphaFoldDB" id="W9SH41"/>
<dbReference type="EMBL" id="KE345565">
    <property type="protein sequence ID" value="EXC06687.1"/>
    <property type="molecule type" value="Genomic_DNA"/>
</dbReference>
<evidence type="ECO:0000256" key="1">
    <source>
        <dbReference type="ARBA" id="ARBA00008690"/>
    </source>
</evidence>
<feature type="region of interest" description="Disordered" evidence="2">
    <location>
        <begin position="1"/>
        <end position="30"/>
    </location>
</feature>
<dbReference type="STRING" id="981085.W9SH41"/>